<reference evidence="1 2" key="2">
    <citation type="journal article" date="2020" name="Antonie Van Leeuwenhoek">
        <title>Phylogenomic characterisation of a novel corynebacterial species pathogenic to animals.</title>
        <authorList>
            <person name="Moller J."/>
            <person name="Musella L."/>
            <person name="Melnikov V."/>
            <person name="Geissdorfer W."/>
            <person name="Burkovski A."/>
            <person name="Sangal V."/>
        </authorList>
    </citation>
    <scope>NUCLEOTIDE SEQUENCE [LARGE SCALE GENOMIC DNA]</scope>
    <source>
        <strain evidence="1 2">PO100/5</strain>
    </source>
</reference>
<proteinExistence type="predicted"/>
<reference evidence="1 2" key="1">
    <citation type="journal article" date="2014" name="BMC Vet. Res.">
        <title>First report of Corynebacterium pseudotuberculosis from caseous lymphadenitis lesions in Black Alentejano pig (Sus scrofa domesticus).</title>
        <authorList>
            <person name="Oliveira M."/>
            <person name="Barroco C."/>
            <person name="Mottola C."/>
            <person name="Santos R."/>
            <person name="Lemsaddek A."/>
            <person name="Tavares L."/>
            <person name="Semedo-Lemsaddek T."/>
        </authorList>
    </citation>
    <scope>NUCLEOTIDE SEQUENCE [LARGE SCALE GENOMIC DNA]</scope>
    <source>
        <strain evidence="1 2">PO100/5</strain>
    </source>
</reference>
<evidence type="ECO:0000313" key="1">
    <source>
        <dbReference type="EMBL" id="WCV10678.1"/>
    </source>
</evidence>
<name>A0ACD4PZY3_9CORY</name>
<reference evidence="1 2" key="3">
    <citation type="journal article" date="2020" name="Int. J. Syst. Evol. Microbiol.">
        <title>Corynebacterium silvaticum sp. nov., a unique group of NTTB corynebacteria in wild boar and roe deer.</title>
        <authorList>
            <person name="Dangel A."/>
            <person name="Berger A."/>
            <person name="Rau J."/>
            <person name="Eisenberg T."/>
            <person name="Kampfer P."/>
            <person name="Margos G."/>
            <person name="Contzen M."/>
            <person name="Busse H.J."/>
            <person name="Konrad R."/>
            <person name="Peters M."/>
            <person name="Sting R."/>
            <person name="Sing A."/>
        </authorList>
    </citation>
    <scope>NUCLEOTIDE SEQUENCE [LARGE SCALE GENOMIC DNA]</scope>
    <source>
        <strain evidence="1 2">PO100/5</strain>
    </source>
</reference>
<dbReference type="Proteomes" id="UP000195652">
    <property type="component" value="Chromosome"/>
</dbReference>
<evidence type="ECO:0000313" key="2">
    <source>
        <dbReference type="Proteomes" id="UP000195652"/>
    </source>
</evidence>
<organism evidence="1 2">
    <name type="scientific">Corynebacterium silvaticum</name>
    <dbReference type="NCBI Taxonomy" id="2320431"/>
    <lineage>
        <taxon>Bacteria</taxon>
        <taxon>Bacillati</taxon>
        <taxon>Actinomycetota</taxon>
        <taxon>Actinomycetes</taxon>
        <taxon>Mycobacteriales</taxon>
        <taxon>Corynebacteriaceae</taxon>
        <taxon>Corynebacterium</taxon>
    </lineage>
</organism>
<sequence length="44" mass="5215">MGRRGGKKAAERWKADPHGEYALAERKKREPQTREDYYRSCGKF</sequence>
<gene>
    <name evidence="1" type="ORF">CBE74_12065</name>
</gene>
<reference evidence="1 2" key="4">
    <citation type="journal article" date="2020" name="PLoS ONE">
        <title>Taxonomic classification of strain PO100/5 shows a broader geographic distribution and genetic markers of the recently described Corynebacterium silvaticum.</title>
        <authorList>
            <person name="Viana M.V.C."/>
            <person name="Profeta R."/>
            <person name="da Silva A.L."/>
            <person name="Hurtado R."/>
            <person name="Cerqueira J.C."/>
            <person name="Ribeiro B.F.S."/>
            <person name="Almeida M.O."/>
            <person name="Morais-Rodrigues F."/>
            <person name="Soares S.C."/>
            <person name="Oliveira M."/>
            <person name="Tavares L."/>
            <person name="Figueiredo H."/>
            <person name="Wattam A.R."/>
            <person name="Barh D."/>
            <person name="Ghosh P."/>
            <person name="Silva A."/>
            <person name="Azevedo V."/>
        </authorList>
    </citation>
    <scope>NUCLEOTIDE SEQUENCE [LARGE SCALE GENOMIC DNA]</scope>
    <source>
        <strain evidence="1 2">PO100/5</strain>
    </source>
</reference>
<accession>A0ACD4PZY3</accession>
<keyword evidence="2" id="KW-1185">Reference proteome</keyword>
<protein>
    <submittedName>
        <fullName evidence="1">Uncharacterized protein</fullName>
    </submittedName>
</protein>
<dbReference type="EMBL" id="CP021417">
    <property type="protein sequence ID" value="WCV10678.1"/>
    <property type="molecule type" value="Genomic_DNA"/>
</dbReference>